<sequence length="295" mass="33100">MSVDPGCPQSLPCSEAPNCRDCSPVPLTYGPEEDCSSLPMSSAELLHTETASPLPYAMDLLTQDSPDSSTSPKAKPPDSGSGESTVKKEDTKAQVKKQKMRTVFSQTQLCVLNDRFQKQKYLSLQQMHELSGILNLTYKQVKTWFQNQRMKSKRWQKSKWPKNGNGVTQKGSAPPDYPGLHLNCSQGCMGNTPSNPPVRNSQAWNPAWSDQAWSSQSWSSHSWSTQTWYSQAWNSSFYNYGEEPGQPYVQFQQNYPVSDLETTLETAGESLKYFGTSQALDLFLNYSVNMQPDDM</sequence>
<organism evidence="1 2">
    <name type="scientific">Castor canadensis</name>
    <name type="common">American beaver</name>
    <dbReference type="NCBI Taxonomy" id="51338"/>
    <lineage>
        <taxon>Eukaryota</taxon>
        <taxon>Metazoa</taxon>
        <taxon>Chordata</taxon>
        <taxon>Craniata</taxon>
        <taxon>Vertebrata</taxon>
        <taxon>Euteleostomi</taxon>
        <taxon>Mammalia</taxon>
        <taxon>Eutheria</taxon>
        <taxon>Euarchontoglires</taxon>
        <taxon>Glires</taxon>
        <taxon>Rodentia</taxon>
        <taxon>Castorimorpha</taxon>
        <taxon>Castoridae</taxon>
        <taxon>Castor</taxon>
    </lineage>
</organism>
<reference evidence="2" key="1">
    <citation type="submission" date="2025-08" db="UniProtKB">
        <authorList>
            <consortium name="RefSeq"/>
        </authorList>
    </citation>
    <scope>IDENTIFICATION</scope>
</reference>
<protein>
    <submittedName>
        <fullName evidence="2">Homeobox protein NANOG isoform X1</fullName>
    </submittedName>
</protein>
<name>A0AC58MPT4_CASCN</name>
<gene>
    <name evidence="2" type="primary">Nanog</name>
</gene>
<keyword evidence="2" id="KW-0238">DNA-binding</keyword>
<evidence type="ECO:0000313" key="2">
    <source>
        <dbReference type="RefSeq" id="XP_073931420.1"/>
    </source>
</evidence>
<keyword evidence="1" id="KW-1185">Reference proteome</keyword>
<proteinExistence type="predicted"/>
<dbReference type="RefSeq" id="XP_073931420.1">
    <property type="nucleotide sequence ID" value="XM_074075319.1"/>
</dbReference>
<keyword evidence="2" id="KW-0371">Homeobox</keyword>
<accession>A0AC58MPT4</accession>
<evidence type="ECO:0000313" key="1">
    <source>
        <dbReference type="Proteomes" id="UP001732720"/>
    </source>
</evidence>
<dbReference type="Proteomes" id="UP001732720">
    <property type="component" value="Chromosome 6"/>
</dbReference>